<dbReference type="EMBL" id="AAZO01003413">
    <property type="status" value="NOT_ANNOTATED_CDS"/>
    <property type="molecule type" value="Genomic_DNA"/>
</dbReference>
<evidence type="ECO:0000256" key="1">
    <source>
        <dbReference type="SAM" id="MobiDB-lite"/>
    </source>
</evidence>
<feature type="compositionally biased region" description="Low complexity" evidence="1">
    <location>
        <begin position="106"/>
        <end position="118"/>
    </location>
</feature>
<gene>
    <name evidence="3" type="primary">8229738</name>
    <name evidence="2" type="ORF">Phum_PHUM294470</name>
</gene>
<proteinExistence type="predicted"/>
<feature type="region of interest" description="Disordered" evidence="1">
    <location>
        <begin position="258"/>
        <end position="360"/>
    </location>
</feature>
<name>E0VLW1_PEDHC</name>
<dbReference type="Proteomes" id="UP000009046">
    <property type="component" value="Unassembled WGS sequence"/>
</dbReference>
<accession>E0VLW1</accession>
<feature type="compositionally biased region" description="Basic and acidic residues" evidence="1">
    <location>
        <begin position="348"/>
        <end position="357"/>
    </location>
</feature>
<dbReference type="KEGG" id="phu:Phum_PHUM294470"/>
<dbReference type="AlphaFoldDB" id="E0VLW1"/>
<dbReference type="eggNOG" id="ENOG502TA12">
    <property type="taxonomic scope" value="Eukaryota"/>
</dbReference>
<evidence type="ECO:0000313" key="3">
    <source>
        <dbReference type="EnsemblMetazoa" id="PHUM294470-PA"/>
    </source>
</evidence>
<reference evidence="2" key="1">
    <citation type="submission" date="2007-04" db="EMBL/GenBank/DDBJ databases">
        <title>Annotation of Pediculus humanus corporis strain USDA.</title>
        <authorList>
            <person name="Kirkness E."/>
            <person name="Hannick L."/>
            <person name="Hass B."/>
            <person name="Bruggner R."/>
            <person name="Lawson D."/>
            <person name="Bidwell S."/>
            <person name="Joardar V."/>
            <person name="Caler E."/>
            <person name="Walenz B."/>
            <person name="Inman J."/>
            <person name="Schobel S."/>
            <person name="Galinsky K."/>
            <person name="Amedeo P."/>
            <person name="Strausberg R."/>
        </authorList>
    </citation>
    <scope>NUCLEOTIDE SEQUENCE</scope>
    <source>
        <strain evidence="2">USDA</strain>
    </source>
</reference>
<feature type="compositionally biased region" description="Polar residues" evidence="1">
    <location>
        <begin position="696"/>
        <end position="709"/>
    </location>
</feature>
<keyword evidence="4" id="KW-1185">Reference proteome</keyword>
<protein>
    <submittedName>
        <fullName evidence="2 3">Uncharacterized protein</fullName>
    </submittedName>
</protein>
<dbReference type="GeneID" id="8229738"/>
<dbReference type="HOGENOM" id="CLU_380502_0_0_1"/>
<feature type="region of interest" description="Disordered" evidence="1">
    <location>
        <begin position="384"/>
        <end position="416"/>
    </location>
</feature>
<evidence type="ECO:0000313" key="4">
    <source>
        <dbReference type="Proteomes" id="UP000009046"/>
    </source>
</evidence>
<feature type="compositionally biased region" description="Basic and acidic residues" evidence="1">
    <location>
        <begin position="78"/>
        <end position="90"/>
    </location>
</feature>
<feature type="region of interest" description="Disordered" evidence="1">
    <location>
        <begin position="62"/>
        <end position="125"/>
    </location>
</feature>
<feature type="compositionally biased region" description="Basic and acidic residues" evidence="1">
    <location>
        <begin position="308"/>
        <end position="317"/>
    </location>
</feature>
<dbReference type="CTD" id="8229738"/>
<feature type="region of interest" description="Disordered" evidence="1">
    <location>
        <begin position="1"/>
        <end position="31"/>
    </location>
</feature>
<dbReference type="EMBL" id="DS235281">
    <property type="protein sequence ID" value="EEB14367.1"/>
    <property type="molecule type" value="Genomic_DNA"/>
</dbReference>
<organism>
    <name type="scientific">Pediculus humanus subsp. corporis</name>
    <name type="common">Body louse</name>
    <dbReference type="NCBI Taxonomy" id="121224"/>
    <lineage>
        <taxon>Eukaryota</taxon>
        <taxon>Metazoa</taxon>
        <taxon>Ecdysozoa</taxon>
        <taxon>Arthropoda</taxon>
        <taxon>Hexapoda</taxon>
        <taxon>Insecta</taxon>
        <taxon>Pterygota</taxon>
        <taxon>Neoptera</taxon>
        <taxon>Paraneoptera</taxon>
        <taxon>Psocodea</taxon>
        <taxon>Troctomorpha</taxon>
        <taxon>Phthiraptera</taxon>
        <taxon>Anoplura</taxon>
        <taxon>Pediculidae</taxon>
        <taxon>Pediculus</taxon>
    </lineage>
</organism>
<dbReference type="RefSeq" id="XP_002427105.1">
    <property type="nucleotide sequence ID" value="XM_002427060.1"/>
</dbReference>
<dbReference type="OrthoDB" id="28894at2759"/>
<feature type="compositionally biased region" description="Basic and acidic residues" evidence="1">
    <location>
        <begin position="271"/>
        <end position="286"/>
    </location>
</feature>
<dbReference type="VEuPathDB" id="VectorBase:PHUM294470"/>
<feature type="region of interest" description="Disordered" evidence="1">
    <location>
        <begin position="657"/>
        <end position="728"/>
    </location>
</feature>
<reference evidence="2" key="2">
    <citation type="submission" date="2007-04" db="EMBL/GenBank/DDBJ databases">
        <title>The genome of the human body louse.</title>
        <authorList>
            <consortium name="The Human Body Louse Genome Consortium"/>
            <person name="Kirkness E."/>
            <person name="Walenz B."/>
            <person name="Hass B."/>
            <person name="Bruggner R."/>
            <person name="Strausberg R."/>
        </authorList>
    </citation>
    <scope>NUCLEOTIDE SEQUENCE</scope>
    <source>
        <strain evidence="2">USDA</strain>
    </source>
</reference>
<dbReference type="EnsemblMetazoa" id="PHUM294470-RA">
    <property type="protein sequence ID" value="PHUM294470-PA"/>
    <property type="gene ID" value="PHUM294470"/>
</dbReference>
<feature type="compositionally biased region" description="Polar residues" evidence="1">
    <location>
        <begin position="296"/>
        <end position="307"/>
    </location>
</feature>
<feature type="compositionally biased region" description="Polar residues" evidence="1">
    <location>
        <begin position="258"/>
        <end position="270"/>
    </location>
</feature>
<reference evidence="3" key="3">
    <citation type="submission" date="2021-02" db="UniProtKB">
        <authorList>
            <consortium name="EnsemblMetazoa"/>
        </authorList>
    </citation>
    <scope>IDENTIFICATION</scope>
    <source>
        <strain evidence="3">USDA</strain>
    </source>
</reference>
<dbReference type="InParanoid" id="E0VLW1"/>
<sequence length="728" mass="81403">MKPGSSNVRRRRSANVTNFDDKTKCGSPSSNPVVVGQCKNIHSEVEIFPTELMRSPLTSIKRKSLNNDAGGGGSILLTDDKRKQQNEKSLKLNVRLENGRILPGGSKSDSSYSSQQQKEGTMTVRNHGRTTTANTKSMDVATRAEILAASTLKMISRLDEINKKSKKTQGNTTGKGVFQRLSSLEKQSSPLNSVILNDCKNVCGSSKEKESSPQIENVKIPFSNSSVRNLVSPNRKISSVQSRIKSDVFNNRSSSLLSTSKLNRSTSSARESPKFDDLKPNRKAKVENNYVKPSSILKNKTTQSISKIENKQKEKGKPVSILKRKSFSLDDETHSNSPPPVTFSPSAIKKDCSDSKKQGILKKRRSLDESEVLRKRSNSSDANLTDFKSILKNQRRSSMEELRRRSRSPEAGIPQGILKRKCSKEEEFEDVTTNVGLFVEPQGILKKKLNPIVNSFQPHVKISDNVILAATEGISDIQLTSDNVRPILKKKSSSEEHSTSDLSLAELPKSILKKKSSLEGEDGEEKPKKPILKTSSRIPSLEDAEEFKIRKSLLFSNFDVEPAKPILKRENSRSKMFDFFNGNHDDDDDDDEISLNIRILNRPRSLSEATTNHVTDVFVKRRSLEFQPFYVKNFEEEFKKTEVEPLKKTHLKFEDVKNPNLESGDPEVFLRDSESTNQEGIDNLHSPPSAADNVLYSDSSDVNQSNFSDSDVGKTVDDPLEQVPDEKR</sequence>
<feature type="region of interest" description="Disordered" evidence="1">
    <location>
        <begin position="515"/>
        <end position="535"/>
    </location>
</feature>
<evidence type="ECO:0000313" key="2">
    <source>
        <dbReference type="EMBL" id="EEB14367.1"/>
    </source>
</evidence>